<dbReference type="Proteomes" id="UP000002754">
    <property type="component" value="Unassembled WGS sequence"/>
</dbReference>
<evidence type="ECO:0000313" key="7">
    <source>
        <dbReference type="Proteomes" id="UP000002754"/>
    </source>
</evidence>
<evidence type="ECO:0000259" key="3">
    <source>
        <dbReference type="PROSITE" id="PS50893"/>
    </source>
</evidence>
<evidence type="ECO:0000256" key="2">
    <source>
        <dbReference type="ARBA" id="ARBA00022840"/>
    </source>
</evidence>
<accession>J8TM53</accession>
<dbReference type="PANTHER" id="PTHR43158">
    <property type="entry name" value="SKFA PEPTIDE EXPORT ATP-BINDING PROTEIN SKFE"/>
    <property type="match status" value="1"/>
</dbReference>
<keyword evidence="2 5" id="KW-0067">ATP-binding</keyword>
<dbReference type="SUPFAM" id="SSF52540">
    <property type="entry name" value="P-loop containing nucleoside triphosphate hydrolases"/>
    <property type="match status" value="1"/>
</dbReference>
<protein>
    <submittedName>
        <fullName evidence="4">Multidrug transporter</fullName>
    </submittedName>
    <submittedName>
        <fullName evidence="5">Spermidine/putrescine ABC transporter ATP-binding protein</fullName>
    </submittedName>
</protein>
<dbReference type="eggNOG" id="COG1131">
    <property type="taxonomic scope" value="Bacteria"/>
</dbReference>
<evidence type="ECO:0000313" key="4">
    <source>
        <dbReference type="EMBL" id="AFV25990.1"/>
    </source>
</evidence>
<dbReference type="EMBL" id="ALPT02000008">
    <property type="protein sequence ID" value="KGA98595.1"/>
    <property type="molecule type" value="Genomic_DNA"/>
</dbReference>
<evidence type="ECO:0000313" key="6">
    <source>
        <dbReference type="EMBL" id="THG90886.1"/>
    </source>
</evidence>
<dbReference type="Gene3D" id="3.40.50.300">
    <property type="entry name" value="P-loop containing nucleotide triphosphate hydrolases"/>
    <property type="match status" value="1"/>
</dbReference>
<sequence>MIQFSNVTKHYKRKTALKEVNLELSLGNIIGLIGENGSGKSTLLKLIAGLIHPSNGEVTISEEKVTRRIAAKVSYLSDHDHFYSYMTVSDTLAFYQSQFADFNMEKAKEMINFMNLEAADKVKHLSKGNRSRLKIILAIARDVPIVLLDEPLSGLDPLVRDSIIKSLISFIDLEKQLILITTHEVMEVEMILDEVIVLKDGQIIGHNHVDDLRMRENKGVLEWMKSLYA</sequence>
<dbReference type="EMBL" id="JALP01000106">
    <property type="protein sequence ID" value="THG90886.1"/>
    <property type="molecule type" value="Genomic_DNA"/>
</dbReference>
<dbReference type="GO" id="GO:0005524">
    <property type="term" value="F:ATP binding"/>
    <property type="evidence" value="ECO:0007669"/>
    <property type="project" value="UniProtKB-KW"/>
</dbReference>
<dbReference type="InterPro" id="IPR027417">
    <property type="entry name" value="P-loop_NTPase"/>
</dbReference>
<dbReference type="OrthoDB" id="9804819at2"/>
<keyword evidence="1" id="KW-0547">Nucleotide-binding</keyword>
<dbReference type="Pfam" id="PF00005">
    <property type="entry name" value="ABC_tran"/>
    <property type="match status" value="1"/>
</dbReference>
<dbReference type="InterPro" id="IPR003439">
    <property type="entry name" value="ABC_transporter-like_ATP-bd"/>
</dbReference>
<evidence type="ECO:0000313" key="8">
    <source>
        <dbReference type="Proteomes" id="UP000297014"/>
    </source>
</evidence>
<dbReference type="CDD" id="cd03230">
    <property type="entry name" value="ABC_DR_subfamily_A"/>
    <property type="match status" value="1"/>
</dbReference>
<dbReference type="STRING" id="1218173.BALCAV_0203670"/>
<reference evidence="4" key="1">
    <citation type="submission" date="2012-07" db="EMBL/GenBank/DDBJ databases">
        <title>A Draft Genome for Bacillus alcalophilus strain ATCC 27647.</title>
        <authorList>
            <person name="Attie O."/>
            <person name="Jayaprakash A."/>
            <person name="Sachidanandam R."/>
            <person name="Shah H."/>
            <person name="Paulsen I."/>
            <person name="Morino M."/>
            <person name="Ito M."/>
            <person name="Krulwich T."/>
        </authorList>
    </citation>
    <scope>NUCLEOTIDE SEQUENCE</scope>
    <source>
        <strain evidence="4">ATCC 27647</strain>
    </source>
</reference>
<dbReference type="PANTHER" id="PTHR43158:SF1">
    <property type="entry name" value="ABC TRANSPORTER, ATP-BINDING PROTEIN"/>
    <property type="match status" value="1"/>
</dbReference>
<dbReference type="RefSeq" id="WP_003324628.1">
    <property type="nucleotide sequence ID" value="NZ_ALPT02000008.1"/>
</dbReference>
<dbReference type="AlphaFoldDB" id="J8TM53"/>
<proteinExistence type="predicted"/>
<organism evidence="5 7">
    <name type="scientific">Alkalihalobacillus alcalophilus ATCC 27647 = CGMCC 1.3604</name>
    <dbReference type="NCBI Taxonomy" id="1218173"/>
    <lineage>
        <taxon>Bacteria</taxon>
        <taxon>Bacillati</taxon>
        <taxon>Bacillota</taxon>
        <taxon>Bacilli</taxon>
        <taxon>Bacillales</taxon>
        <taxon>Bacillaceae</taxon>
        <taxon>Alkalihalobacillus</taxon>
    </lineage>
</organism>
<dbReference type="GO" id="GO:0016887">
    <property type="term" value="F:ATP hydrolysis activity"/>
    <property type="evidence" value="ECO:0007669"/>
    <property type="project" value="InterPro"/>
</dbReference>
<dbReference type="EMBL" id="JX399567">
    <property type="protein sequence ID" value="AFV25990.1"/>
    <property type="molecule type" value="Genomic_DNA"/>
</dbReference>
<evidence type="ECO:0000256" key="1">
    <source>
        <dbReference type="ARBA" id="ARBA00022741"/>
    </source>
</evidence>
<name>J8TM53_ALKAL</name>
<dbReference type="InterPro" id="IPR017871">
    <property type="entry name" value="ABC_transporter-like_CS"/>
</dbReference>
<dbReference type="InterPro" id="IPR003593">
    <property type="entry name" value="AAA+_ATPase"/>
</dbReference>
<keyword evidence="7" id="KW-1185">Reference proteome</keyword>
<dbReference type="SMART" id="SM00382">
    <property type="entry name" value="AAA"/>
    <property type="match status" value="1"/>
</dbReference>
<dbReference type="Proteomes" id="UP000297014">
    <property type="component" value="Unassembled WGS sequence"/>
</dbReference>
<reference evidence="6 8" key="3">
    <citation type="submission" date="2014-01" db="EMBL/GenBank/DDBJ databases">
        <title>Draft genome sequencing of Bacillus alcalophilus CGMCC 1.3604.</title>
        <authorList>
            <person name="Yang J."/>
            <person name="Diao L."/>
            <person name="Yang S."/>
        </authorList>
    </citation>
    <scope>NUCLEOTIDE SEQUENCE [LARGE SCALE GENOMIC DNA]</scope>
    <source>
        <strain evidence="6 8">CGMCC 1.3604</strain>
    </source>
</reference>
<evidence type="ECO:0000313" key="5">
    <source>
        <dbReference type="EMBL" id="KGA98595.1"/>
    </source>
</evidence>
<dbReference type="PROSITE" id="PS50893">
    <property type="entry name" value="ABC_TRANSPORTER_2"/>
    <property type="match status" value="1"/>
</dbReference>
<reference evidence="5 7" key="2">
    <citation type="journal article" date="2014" name="Genome Announc.">
        <title>Draft Genome Sequence of Bacillus alcalophilus AV1934, a Classic Alkaliphile Isolated from Human Feces in 1934.</title>
        <authorList>
            <person name="Attie O."/>
            <person name="Jayaprakash A."/>
            <person name="Shah H."/>
            <person name="Paulsen I.T."/>
            <person name="Morino M."/>
            <person name="Takahashi Y."/>
            <person name="Narumi I."/>
            <person name="Sachidanandam R."/>
            <person name="Satoh K."/>
            <person name="Ito M."/>
            <person name="Krulwich T.A."/>
        </authorList>
    </citation>
    <scope>NUCLEOTIDE SEQUENCE [LARGE SCALE GENOMIC DNA]</scope>
    <source>
        <strain evidence="5 7">AV1934</strain>
    </source>
</reference>
<feature type="domain" description="ABC transporter" evidence="3">
    <location>
        <begin position="2"/>
        <end position="225"/>
    </location>
</feature>
<gene>
    <name evidence="6" type="ORF">AJ85_08255</name>
    <name evidence="4" type="ORF">BalcAV4114</name>
    <name evidence="5" type="ORF">BALCAV_0203670</name>
</gene>
<dbReference type="PROSITE" id="PS00211">
    <property type="entry name" value="ABC_TRANSPORTER_1"/>
    <property type="match status" value="1"/>
</dbReference>